<proteinExistence type="predicted"/>
<accession>A0A6A5KRB3</accession>
<dbReference type="SUPFAM" id="SSF53474">
    <property type="entry name" value="alpha/beta-Hydrolases"/>
    <property type="match status" value="1"/>
</dbReference>
<evidence type="ECO:0000259" key="1">
    <source>
        <dbReference type="Pfam" id="PF01738"/>
    </source>
</evidence>
<dbReference type="Pfam" id="PF01738">
    <property type="entry name" value="DLH"/>
    <property type="match status" value="1"/>
</dbReference>
<dbReference type="PANTHER" id="PTHR17630">
    <property type="entry name" value="DIENELACTONE HYDROLASE"/>
    <property type="match status" value="1"/>
</dbReference>
<gene>
    <name evidence="2" type="ORF">BDW02DRAFT_564776</name>
</gene>
<protein>
    <submittedName>
        <fullName evidence="2">Alpha/beta-hydrolase</fullName>
    </submittedName>
</protein>
<dbReference type="EMBL" id="ML975250">
    <property type="protein sequence ID" value="KAF1838667.1"/>
    <property type="molecule type" value="Genomic_DNA"/>
</dbReference>
<dbReference type="InterPro" id="IPR029058">
    <property type="entry name" value="AB_hydrolase_fold"/>
</dbReference>
<reference evidence="2" key="1">
    <citation type="submission" date="2020-01" db="EMBL/GenBank/DDBJ databases">
        <authorList>
            <consortium name="DOE Joint Genome Institute"/>
            <person name="Haridas S."/>
            <person name="Albert R."/>
            <person name="Binder M."/>
            <person name="Bloem J."/>
            <person name="Labutti K."/>
            <person name="Salamov A."/>
            <person name="Andreopoulos B."/>
            <person name="Baker S.E."/>
            <person name="Barry K."/>
            <person name="Bills G."/>
            <person name="Bluhm B.H."/>
            <person name="Cannon C."/>
            <person name="Castanera R."/>
            <person name="Culley D.E."/>
            <person name="Daum C."/>
            <person name="Ezra D."/>
            <person name="Gonzalez J.B."/>
            <person name="Henrissat B."/>
            <person name="Kuo A."/>
            <person name="Liang C."/>
            <person name="Lipzen A."/>
            <person name="Lutzoni F."/>
            <person name="Magnuson J."/>
            <person name="Mondo S."/>
            <person name="Nolan M."/>
            <person name="Ohm R."/>
            <person name="Pangilinan J."/>
            <person name="Park H.-J."/>
            <person name="Ramirez L."/>
            <person name="Alfaro M."/>
            <person name="Sun H."/>
            <person name="Tritt A."/>
            <person name="Yoshinaga Y."/>
            <person name="Zwiers L.-H."/>
            <person name="Turgeon B.G."/>
            <person name="Goodwin S.B."/>
            <person name="Spatafora J.W."/>
            <person name="Crous P.W."/>
            <person name="Grigoriev I.V."/>
        </authorList>
    </citation>
    <scope>NUCLEOTIDE SEQUENCE</scope>
    <source>
        <strain evidence="2">P77</strain>
    </source>
</reference>
<evidence type="ECO:0000313" key="3">
    <source>
        <dbReference type="Proteomes" id="UP000800040"/>
    </source>
</evidence>
<dbReference type="AlphaFoldDB" id="A0A6A5KRB3"/>
<keyword evidence="3" id="KW-1185">Reference proteome</keyword>
<sequence>MVSLRRIALVIAGLSTVSVAYLFPPYSVRNEGVPVGVLKNVNGIDMYHSYPPGRNTSHKAILHITDIFGVPLLQNKLLADSFAANDYLVIMPDIFAGDAISVEQQEAGLNLTEWRTRHPPAAIDAIISQTLAYMRTELGVEYVGGVGYCFGGKYVPRFLTASASAGLDMGFIAHPSALTEAEIGAVEKPISIAAGTLDASFNTTAKVRAEGILKANNVTFQSNLYSGAPHGFGVRVNQDVPQQAYAKQASFIQAVTWFGAWL</sequence>
<organism evidence="2 3">
    <name type="scientific">Decorospora gaudefroyi</name>
    <dbReference type="NCBI Taxonomy" id="184978"/>
    <lineage>
        <taxon>Eukaryota</taxon>
        <taxon>Fungi</taxon>
        <taxon>Dikarya</taxon>
        <taxon>Ascomycota</taxon>
        <taxon>Pezizomycotina</taxon>
        <taxon>Dothideomycetes</taxon>
        <taxon>Pleosporomycetidae</taxon>
        <taxon>Pleosporales</taxon>
        <taxon>Pleosporineae</taxon>
        <taxon>Pleosporaceae</taxon>
        <taxon>Decorospora</taxon>
    </lineage>
</organism>
<dbReference type="OrthoDB" id="17560at2759"/>
<dbReference type="GO" id="GO:0016787">
    <property type="term" value="F:hydrolase activity"/>
    <property type="evidence" value="ECO:0007669"/>
    <property type="project" value="UniProtKB-KW"/>
</dbReference>
<dbReference type="Proteomes" id="UP000800040">
    <property type="component" value="Unassembled WGS sequence"/>
</dbReference>
<name>A0A6A5KRB3_9PLEO</name>
<evidence type="ECO:0000313" key="2">
    <source>
        <dbReference type="EMBL" id="KAF1838667.1"/>
    </source>
</evidence>
<keyword evidence="2" id="KW-0378">Hydrolase</keyword>
<dbReference type="Gene3D" id="3.40.50.1820">
    <property type="entry name" value="alpha/beta hydrolase"/>
    <property type="match status" value="1"/>
</dbReference>
<feature type="domain" description="Dienelactone hydrolase" evidence="1">
    <location>
        <begin position="46"/>
        <end position="260"/>
    </location>
</feature>
<dbReference type="InterPro" id="IPR002925">
    <property type="entry name" value="Dienelactn_hydro"/>
</dbReference>
<dbReference type="PANTHER" id="PTHR17630:SF44">
    <property type="entry name" value="PROTEIN AIM2"/>
    <property type="match status" value="1"/>
</dbReference>